<organism evidence="3 4">
    <name type="scientific">Catenovulum maritimum</name>
    <dbReference type="NCBI Taxonomy" id="1513271"/>
    <lineage>
        <taxon>Bacteria</taxon>
        <taxon>Pseudomonadati</taxon>
        <taxon>Pseudomonadota</taxon>
        <taxon>Gammaproteobacteria</taxon>
        <taxon>Alteromonadales</taxon>
        <taxon>Alteromonadaceae</taxon>
        <taxon>Catenovulum</taxon>
    </lineage>
</organism>
<accession>A0A0J8JP04</accession>
<dbReference type="NCBIfam" id="TIGR03420">
    <property type="entry name" value="DnaA_homol_Hda"/>
    <property type="match status" value="1"/>
</dbReference>
<reference evidence="3 4" key="1">
    <citation type="submission" date="2015-04" db="EMBL/GenBank/DDBJ databases">
        <title>Draft Genome Sequence of the Novel Agar-Digesting Marine Bacterium Q1.</title>
        <authorList>
            <person name="Li Y."/>
            <person name="Li D."/>
            <person name="Chen G."/>
            <person name="Du Z."/>
        </authorList>
    </citation>
    <scope>NUCLEOTIDE SEQUENCE [LARGE SCALE GENOMIC DNA]</scope>
    <source>
        <strain evidence="3 4">Q1</strain>
    </source>
</reference>
<evidence type="ECO:0000259" key="1">
    <source>
        <dbReference type="Pfam" id="PF00308"/>
    </source>
</evidence>
<name>A0A0J8JP04_9ALTE</name>
<keyword evidence="4" id="KW-1185">Reference proteome</keyword>
<dbReference type="InterPro" id="IPR013317">
    <property type="entry name" value="DnaA_dom"/>
</dbReference>
<evidence type="ECO:0000313" key="3">
    <source>
        <dbReference type="EMBL" id="KMT66371.1"/>
    </source>
</evidence>
<dbReference type="AlphaFoldDB" id="A0A0J8JP04"/>
<dbReference type="SUPFAM" id="SSF52540">
    <property type="entry name" value="P-loop containing nucleoside triphosphate hydrolases"/>
    <property type="match status" value="1"/>
</dbReference>
<dbReference type="OrthoDB" id="9784878at2"/>
<dbReference type="STRING" id="1513271.XM47_03835"/>
<dbReference type="Gene3D" id="3.40.50.300">
    <property type="entry name" value="P-loop containing nucleotide triphosphate hydrolases"/>
    <property type="match status" value="1"/>
</dbReference>
<dbReference type="PANTHER" id="PTHR30050">
    <property type="entry name" value="CHROMOSOMAL REPLICATION INITIATOR PROTEIN DNAA"/>
    <property type="match status" value="1"/>
</dbReference>
<evidence type="ECO:0000259" key="2">
    <source>
        <dbReference type="Pfam" id="PF22688"/>
    </source>
</evidence>
<proteinExistence type="predicted"/>
<protein>
    <submittedName>
        <fullName evidence="3">Uncharacterized protein</fullName>
    </submittedName>
</protein>
<dbReference type="Gene3D" id="1.10.8.60">
    <property type="match status" value="1"/>
</dbReference>
<dbReference type="InterPro" id="IPR027417">
    <property type="entry name" value="P-loop_NTPase"/>
</dbReference>
<evidence type="ECO:0000313" key="4">
    <source>
        <dbReference type="Proteomes" id="UP000037600"/>
    </source>
</evidence>
<dbReference type="GO" id="GO:0006270">
    <property type="term" value="P:DNA replication initiation"/>
    <property type="evidence" value="ECO:0007669"/>
    <property type="project" value="TreeGrafter"/>
</dbReference>
<gene>
    <name evidence="3" type="ORF">XM47_03835</name>
</gene>
<dbReference type="InterPro" id="IPR055199">
    <property type="entry name" value="Hda_lid"/>
</dbReference>
<dbReference type="RefSeq" id="WP_048689876.1">
    <property type="nucleotide sequence ID" value="NZ_KQ130483.1"/>
</dbReference>
<dbReference type="GO" id="GO:0032297">
    <property type="term" value="P:negative regulation of DNA-templated DNA replication initiation"/>
    <property type="evidence" value="ECO:0007669"/>
    <property type="project" value="InterPro"/>
</dbReference>
<dbReference type="EMBL" id="LAZL01000004">
    <property type="protein sequence ID" value="KMT66371.1"/>
    <property type="molecule type" value="Genomic_DNA"/>
</dbReference>
<dbReference type="Pfam" id="PF22688">
    <property type="entry name" value="Hda_lid"/>
    <property type="match status" value="1"/>
</dbReference>
<feature type="domain" description="Hda lid" evidence="2">
    <location>
        <begin position="168"/>
        <end position="232"/>
    </location>
</feature>
<dbReference type="PATRIC" id="fig|1513271.3.peg.794"/>
<feature type="domain" description="Chromosomal replication initiator protein DnaA ATPAse" evidence="1">
    <location>
        <begin position="13"/>
        <end position="158"/>
    </location>
</feature>
<sequence length="234" mass="26759">MKQQLTIDFALQLEATFEHFFAADNQVLIDNLKQFVETESDIPSKQLFYIHGGKGAGKSHVLQALCHFADQKDKLAQYLPANQLLDMSPEFTLGLENCELLLIDDVQLFQHSPIWQTTIFDLINRCIEAGNKIIFTANKPADQIDFTLPDLVSRLNWGQKWPLYALDDEQRKAMLTLRSQARGIPMSDELANFIVLRCQQDNASILSCLDKLDKESLLEKRKITIPFVKSVMSW</sequence>
<dbReference type="InterPro" id="IPR017788">
    <property type="entry name" value="Hda"/>
</dbReference>
<comment type="caution">
    <text evidence="3">The sequence shown here is derived from an EMBL/GenBank/DDBJ whole genome shotgun (WGS) entry which is preliminary data.</text>
</comment>
<dbReference type="PANTHER" id="PTHR30050:SF5">
    <property type="entry name" value="DNAA REGULATORY INACTIVATOR HDA"/>
    <property type="match status" value="1"/>
</dbReference>
<dbReference type="Proteomes" id="UP000037600">
    <property type="component" value="Unassembled WGS sequence"/>
</dbReference>
<dbReference type="Pfam" id="PF00308">
    <property type="entry name" value="Bac_DnaA"/>
    <property type="match status" value="1"/>
</dbReference>